<gene>
    <name evidence="1" type="ORF">DA73_0400008895</name>
</gene>
<keyword evidence="2" id="KW-1185">Reference proteome</keyword>
<proteinExistence type="predicted"/>
<comment type="caution">
    <text evidence="1">The sequence shown here is derived from an EMBL/GenBank/DDBJ whole genome shotgun (WGS) entry which is preliminary data.</text>
</comment>
<dbReference type="AlphaFoldDB" id="A0A8S9T279"/>
<evidence type="ECO:0000313" key="2">
    <source>
        <dbReference type="Proteomes" id="UP000029738"/>
    </source>
</evidence>
<organism evidence="1 2">
    <name type="scientific">Tolypothrix bouteillei VB521301</name>
    <dbReference type="NCBI Taxonomy" id="1479485"/>
    <lineage>
        <taxon>Bacteria</taxon>
        <taxon>Bacillati</taxon>
        <taxon>Cyanobacteriota</taxon>
        <taxon>Cyanophyceae</taxon>
        <taxon>Nostocales</taxon>
        <taxon>Tolypothrichaceae</taxon>
        <taxon>Tolypothrix</taxon>
    </lineage>
</organism>
<reference evidence="1" key="1">
    <citation type="journal article" date="2015" name="Genome Announc.">
        <title>Draft Genome Sequence of Tolypothrix boutellei Strain VB521301.</title>
        <authorList>
            <person name="Chandrababunaidu M.M."/>
            <person name="Singh D."/>
            <person name="Sen D."/>
            <person name="Bhan S."/>
            <person name="Das S."/>
            <person name="Gupta A."/>
            <person name="Adhikary S.P."/>
            <person name="Tripathy S."/>
        </authorList>
    </citation>
    <scope>NUCLEOTIDE SEQUENCE</scope>
    <source>
        <strain evidence="1">VB521301</strain>
    </source>
</reference>
<accession>A0A8S9T279</accession>
<protein>
    <recommendedName>
        <fullName evidence="3">PIN domain-containing protein</fullName>
    </recommendedName>
</protein>
<dbReference type="RefSeq" id="WP_050046252.1">
    <property type="nucleotide sequence ID" value="NZ_JHEG04000001.1"/>
</dbReference>
<dbReference type="OrthoDB" id="428665at2"/>
<name>A0A8S9T279_9CYAN</name>
<dbReference type="Proteomes" id="UP000029738">
    <property type="component" value="Unassembled WGS sequence"/>
</dbReference>
<dbReference type="EMBL" id="JHEG04000001">
    <property type="protein sequence ID" value="KAF3885563.1"/>
    <property type="molecule type" value="Genomic_DNA"/>
</dbReference>
<evidence type="ECO:0000313" key="1">
    <source>
        <dbReference type="EMBL" id="KAF3885563.1"/>
    </source>
</evidence>
<sequence>MVDYLLDTNIFSYICSAWGATSDEALYEVTIAKAAWLESAEQSHVHLVTLIKAEDNGEYSLRD</sequence>
<reference evidence="1" key="2">
    <citation type="submission" date="2019-11" db="EMBL/GenBank/DDBJ databases">
        <title>Improved Assembly of Tolypothrix boutellei genome.</title>
        <authorList>
            <person name="Sarangi A.N."/>
            <person name="Mukherjee M."/>
            <person name="Ghosh S."/>
            <person name="Singh D."/>
            <person name="Das A."/>
            <person name="Kant S."/>
            <person name="Prusty A."/>
            <person name="Tripathy S."/>
        </authorList>
    </citation>
    <scope>NUCLEOTIDE SEQUENCE</scope>
    <source>
        <strain evidence="1">VB521301</strain>
    </source>
</reference>
<evidence type="ECO:0008006" key="3">
    <source>
        <dbReference type="Google" id="ProtNLM"/>
    </source>
</evidence>